<protein>
    <submittedName>
        <fullName evidence="1">Lipopolysaccharide ABC transporter substrate-binding protein LptC</fullName>
    </submittedName>
</protein>
<name>A0A5U8SVY1_SALET</name>
<proteinExistence type="predicted"/>
<dbReference type="AlphaFoldDB" id="A0A5U8SVY1"/>
<organism evidence="1">
    <name type="scientific">Salmonella enterica subsp. enterica serovar Chester</name>
    <dbReference type="NCBI Taxonomy" id="149386"/>
    <lineage>
        <taxon>Bacteria</taxon>
        <taxon>Pseudomonadati</taxon>
        <taxon>Pseudomonadota</taxon>
        <taxon>Gammaproteobacteria</taxon>
        <taxon>Enterobacterales</taxon>
        <taxon>Enterobacteriaceae</taxon>
        <taxon>Salmonella</taxon>
    </lineage>
</organism>
<accession>A0A5U8SVY1</accession>
<comment type="caution">
    <text evidence="1">The sequence shown here is derived from an EMBL/GenBank/DDBJ whole genome shotgun (WGS) entry which is preliminary data.</text>
</comment>
<sequence length="31" mass="3443">MSKFKLWLIIILALIALGLLGWNLSVTRSGD</sequence>
<reference evidence="1" key="1">
    <citation type="submission" date="2018-07" db="EMBL/GenBank/DDBJ databases">
        <authorList>
            <person name="Ashton P.M."/>
            <person name="Dallman T."/>
            <person name="Nair S."/>
            <person name="De Pinna E."/>
            <person name="Peters T."/>
            <person name="Grant K."/>
        </authorList>
    </citation>
    <scope>NUCLEOTIDE SEQUENCE</scope>
    <source>
        <strain evidence="1">296838</strain>
    </source>
</reference>
<gene>
    <name evidence="1" type="ORF">DS524_28390</name>
</gene>
<feature type="non-terminal residue" evidence="1">
    <location>
        <position position="31"/>
    </location>
</feature>
<dbReference type="EMBL" id="AAGUAT010000314">
    <property type="protein sequence ID" value="EBR9859661.1"/>
    <property type="molecule type" value="Genomic_DNA"/>
</dbReference>
<evidence type="ECO:0000313" key="1">
    <source>
        <dbReference type="EMBL" id="EBR9859661.1"/>
    </source>
</evidence>